<gene>
    <name evidence="13" type="ORF">OIU74_016027</name>
</gene>
<comment type="caution">
    <text evidence="13">The sequence shown here is derived from an EMBL/GenBank/DDBJ whole genome shotgun (WGS) entry which is preliminary data.</text>
</comment>
<keyword evidence="4 9" id="KW-0238">DNA-binding</keyword>
<comment type="subcellular location">
    <subcellularLocation>
        <location evidence="1 9 10">Nucleus</location>
    </subcellularLocation>
</comment>
<keyword evidence="3" id="KW-0805">Transcription regulation</keyword>
<dbReference type="GO" id="GO:0003677">
    <property type="term" value="F:DNA binding"/>
    <property type="evidence" value="ECO:0007669"/>
    <property type="project" value="UniProtKB-UniRule"/>
</dbReference>
<evidence type="ECO:0000256" key="6">
    <source>
        <dbReference type="ARBA" id="ARBA00023163"/>
    </source>
</evidence>
<dbReference type="Pfam" id="PF00046">
    <property type="entry name" value="Homeodomain"/>
    <property type="match status" value="1"/>
</dbReference>
<feature type="DNA-binding region" description="Homeobox" evidence="9">
    <location>
        <begin position="15"/>
        <end position="79"/>
    </location>
</feature>
<dbReference type="AlphaFoldDB" id="A0A9Q0SVN8"/>
<evidence type="ECO:0000256" key="2">
    <source>
        <dbReference type="ARBA" id="ARBA00022473"/>
    </source>
</evidence>
<evidence type="ECO:0000256" key="1">
    <source>
        <dbReference type="ARBA" id="ARBA00004123"/>
    </source>
</evidence>
<keyword evidence="6" id="KW-0804">Transcription</keyword>
<dbReference type="GO" id="GO:0003700">
    <property type="term" value="F:DNA-binding transcription factor activity"/>
    <property type="evidence" value="ECO:0007669"/>
    <property type="project" value="InterPro"/>
</dbReference>
<proteinExistence type="inferred from homology"/>
<evidence type="ECO:0000256" key="8">
    <source>
        <dbReference type="ARBA" id="ARBA00024040"/>
    </source>
</evidence>
<accession>A0A9Q0SVN8</accession>
<feature type="region of interest" description="Disordered" evidence="11">
    <location>
        <begin position="1"/>
        <end position="22"/>
    </location>
</feature>
<dbReference type="Gene3D" id="1.10.10.60">
    <property type="entry name" value="Homeodomain-like"/>
    <property type="match status" value="1"/>
</dbReference>
<reference evidence="13" key="1">
    <citation type="submission" date="2022-11" db="EMBL/GenBank/DDBJ databases">
        <authorList>
            <person name="Hyden B.L."/>
            <person name="Feng K."/>
            <person name="Yates T."/>
            <person name="Jawdy S."/>
            <person name="Smart L.B."/>
            <person name="Muchero W."/>
        </authorList>
    </citation>
    <scope>NUCLEOTIDE SEQUENCE</scope>
    <source>
        <tissue evidence="13">Shoot tip</tissue>
    </source>
</reference>
<evidence type="ECO:0000259" key="12">
    <source>
        <dbReference type="PROSITE" id="PS50071"/>
    </source>
</evidence>
<evidence type="ECO:0000313" key="13">
    <source>
        <dbReference type="EMBL" id="KAJ6691442.1"/>
    </source>
</evidence>
<keyword evidence="5 9" id="KW-0371">Homeobox</keyword>
<dbReference type="InterPro" id="IPR009057">
    <property type="entry name" value="Homeodomain-like_sf"/>
</dbReference>
<dbReference type="GO" id="GO:0005634">
    <property type="term" value="C:nucleus"/>
    <property type="evidence" value="ECO:0007669"/>
    <property type="project" value="UniProtKB-SubCell"/>
</dbReference>
<dbReference type="InterPro" id="IPR001356">
    <property type="entry name" value="HD"/>
</dbReference>
<sequence>MDSDDMDVAGSVGAPGSSRWNPTKEQISMLESFYSQGKRTPSTEMIEQITSRLKAYGHIEGKNVFYWFQNHKARQRQKQKQESMAYINNYLHKVHQPVFAPPCANVVCNPYYPQQSEVMRFRQQHPRMLLPANFKMRPRSEARTYAFNGYEPAVPYEYHNRLTMNKGDRTLLTINHKRCSDQETLPLFPLHPTGSFEGAPAENSIDTPGSSEISTVIEDILVIASLSLISSMEKILNSEGHHCMRTNVEVCDIVFEMRFVIG</sequence>
<dbReference type="EMBL" id="JAPFFM010000018">
    <property type="protein sequence ID" value="KAJ6691442.1"/>
    <property type="molecule type" value="Genomic_DNA"/>
</dbReference>
<evidence type="ECO:0000256" key="10">
    <source>
        <dbReference type="RuleBase" id="RU000682"/>
    </source>
</evidence>
<keyword evidence="14" id="KW-1185">Reference proteome</keyword>
<evidence type="ECO:0000256" key="7">
    <source>
        <dbReference type="ARBA" id="ARBA00023242"/>
    </source>
</evidence>
<evidence type="ECO:0000256" key="5">
    <source>
        <dbReference type="ARBA" id="ARBA00023155"/>
    </source>
</evidence>
<dbReference type="CDD" id="cd00086">
    <property type="entry name" value="homeodomain"/>
    <property type="match status" value="1"/>
</dbReference>
<dbReference type="GO" id="GO:0099402">
    <property type="term" value="P:plant organ development"/>
    <property type="evidence" value="ECO:0007669"/>
    <property type="project" value="InterPro"/>
</dbReference>
<evidence type="ECO:0000256" key="11">
    <source>
        <dbReference type="SAM" id="MobiDB-lite"/>
    </source>
</evidence>
<organism evidence="13 14">
    <name type="scientific">Salix koriyanagi</name>
    <dbReference type="NCBI Taxonomy" id="2511006"/>
    <lineage>
        <taxon>Eukaryota</taxon>
        <taxon>Viridiplantae</taxon>
        <taxon>Streptophyta</taxon>
        <taxon>Embryophyta</taxon>
        <taxon>Tracheophyta</taxon>
        <taxon>Spermatophyta</taxon>
        <taxon>Magnoliopsida</taxon>
        <taxon>eudicotyledons</taxon>
        <taxon>Gunneridae</taxon>
        <taxon>Pentapetalae</taxon>
        <taxon>rosids</taxon>
        <taxon>fabids</taxon>
        <taxon>Malpighiales</taxon>
        <taxon>Salicaceae</taxon>
        <taxon>Saliceae</taxon>
        <taxon>Salix</taxon>
    </lineage>
</organism>
<reference evidence="13" key="2">
    <citation type="journal article" date="2023" name="Int. J. Mol. Sci.">
        <title>De Novo Assembly and Annotation of 11 Diverse Shrub Willow (Salix) Genomes Reveals Novel Gene Organization in Sex-Linked Regions.</title>
        <authorList>
            <person name="Hyden B."/>
            <person name="Feng K."/>
            <person name="Yates T.B."/>
            <person name="Jawdy S."/>
            <person name="Cereghino C."/>
            <person name="Smart L.B."/>
            <person name="Muchero W."/>
        </authorList>
    </citation>
    <scope>NUCLEOTIDE SEQUENCE</scope>
    <source>
        <tissue evidence="13">Shoot tip</tissue>
    </source>
</reference>
<keyword evidence="2" id="KW-0217">Developmental protein</keyword>
<dbReference type="PANTHER" id="PTHR45940:SF6">
    <property type="entry name" value="WUSCHEL-RELATED HOMEOBOX 2"/>
    <property type="match status" value="1"/>
</dbReference>
<protein>
    <submittedName>
        <fullName evidence="13">TRANSCRIPTION FACTOR homeobox-WOX FAMILY-RELATED</fullName>
    </submittedName>
</protein>
<evidence type="ECO:0000313" key="14">
    <source>
        <dbReference type="Proteomes" id="UP001151752"/>
    </source>
</evidence>
<dbReference type="InterPro" id="IPR044555">
    <property type="entry name" value="WUSCHEL-like"/>
</dbReference>
<comment type="similarity">
    <text evidence="8">Belongs to the WUS homeobox family.</text>
</comment>
<dbReference type="PANTHER" id="PTHR45940">
    <property type="entry name" value="WUSCHEL-RELATED HOMEOBOX 1-RELATED"/>
    <property type="match status" value="1"/>
</dbReference>
<dbReference type="SUPFAM" id="SSF46689">
    <property type="entry name" value="Homeodomain-like"/>
    <property type="match status" value="1"/>
</dbReference>
<keyword evidence="7 9" id="KW-0539">Nucleus</keyword>
<evidence type="ECO:0000256" key="9">
    <source>
        <dbReference type="PROSITE-ProRule" id="PRU00108"/>
    </source>
</evidence>
<dbReference type="PROSITE" id="PS50071">
    <property type="entry name" value="HOMEOBOX_2"/>
    <property type="match status" value="1"/>
</dbReference>
<feature type="domain" description="Homeobox" evidence="12">
    <location>
        <begin position="13"/>
        <end position="78"/>
    </location>
</feature>
<evidence type="ECO:0000256" key="4">
    <source>
        <dbReference type="ARBA" id="ARBA00023125"/>
    </source>
</evidence>
<dbReference type="SMART" id="SM00389">
    <property type="entry name" value="HOX"/>
    <property type="match status" value="1"/>
</dbReference>
<dbReference type="Proteomes" id="UP001151752">
    <property type="component" value="Chromosome 17"/>
</dbReference>
<evidence type="ECO:0000256" key="3">
    <source>
        <dbReference type="ARBA" id="ARBA00023015"/>
    </source>
</evidence>
<name>A0A9Q0SVN8_9ROSI</name>